<proteinExistence type="predicted"/>
<sequence length="207" mass="21391">MDAPIRPLLSCKKHRSPSKATTGPSATWAPPKTVDTKPSIPFTPRLPNISTSGRGAEKLSTSRTGILEATKKVVAAGKAATTSRAIRPSKGSDHSEQIWSIAFRAPLSACDQVSLHSLARDLSRSTGEILSITAVKNSSPLAATRSVAIWLGSAQMPSGSISQTGAPSPAVRASHALATLLVSGAPTCITPLGCTREANSSERKSAS</sequence>
<evidence type="ECO:0000256" key="1">
    <source>
        <dbReference type="SAM" id="MobiDB-lite"/>
    </source>
</evidence>
<evidence type="ECO:0000313" key="2">
    <source>
        <dbReference type="EMBL" id="CAB5032555.1"/>
    </source>
</evidence>
<dbReference type="EMBL" id="CAFBPQ010000078">
    <property type="protein sequence ID" value="CAB5032555.1"/>
    <property type="molecule type" value="Genomic_DNA"/>
</dbReference>
<dbReference type="AlphaFoldDB" id="A0A6J7RUP7"/>
<accession>A0A6J7RUP7</accession>
<feature type="compositionally biased region" description="Polar residues" evidence="1">
    <location>
        <begin position="48"/>
        <end position="60"/>
    </location>
</feature>
<organism evidence="2">
    <name type="scientific">freshwater metagenome</name>
    <dbReference type="NCBI Taxonomy" id="449393"/>
    <lineage>
        <taxon>unclassified sequences</taxon>
        <taxon>metagenomes</taxon>
        <taxon>ecological metagenomes</taxon>
    </lineage>
</organism>
<gene>
    <name evidence="2" type="ORF">UFOPK4121_01546</name>
</gene>
<reference evidence="2" key="1">
    <citation type="submission" date="2020-05" db="EMBL/GenBank/DDBJ databases">
        <authorList>
            <person name="Chiriac C."/>
            <person name="Salcher M."/>
            <person name="Ghai R."/>
            <person name="Kavagutti S V."/>
        </authorList>
    </citation>
    <scope>NUCLEOTIDE SEQUENCE</scope>
</reference>
<protein>
    <submittedName>
        <fullName evidence="2">Unannotated protein</fullName>
    </submittedName>
</protein>
<name>A0A6J7RUP7_9ZZZZ</name>
<feature type="region of interest" description="Disordered" evidence="1">
    <location>
        <begin position="1"/>
        <end position="60"/>
    </location>
</feature>